<dbReference type="PIRSF" id="PIRSF006648">
    <property type="entry name" value="DrrB"/>
    <property type="match status" value="1"/>
</dbReference>
<feature type="transmembrane region" description="Helical" evidence="5">
    <location>
        <begin position="253"/>
        <end position="275"/>
    </location>
</feature>
<comment type="similarity">
    <text evidence="5">Belongs to the ABC-2 integral membrane protein family.</text>
</comment>
<organism evidence="7 8">
    <name type="scientific">Caldalkalibacillus horti</name>
    <dbReference type="NCBI Taxonomy" id="77523"/>
    <lineage>
        <taxon>Bacteria</taxon>
        <taxon>Bacillati</taxon>
        <taxon>Bacillota</taxon>
        <taxon>Bacilli</taxon>
        <taxon>Bacillales</taxon>
        <taxon>Bacillaceae</taxon>
        <taxon>Caldalkalibacillus</taxon>
    </lineage>
</organism>
<dbReference type="Pfam" id="PF01061">
    <property type="entry name" value="ABC2_membrane"/>
    <property type="match status" value="1"/>
</dbReference>
<name>A0ABT9VZW3_9BACI</name>
<dbReference type="InterPro" id="IPR013525">
    <property type="entry name" value="ABC2_TM"/>
</dbReference>
<evidence type="ECO:0000313" key="7">
    <source>
        <dbReference type="EMBL" id="MDQ0166155.1"/>
    </source>
</evidence>
<keyword evidence="2 5" id="KW-0812">Transmembrane</keyword>
<comment type="subcellular location">
    <subcellularLocation>
        <location evidence="5">Cell membrane</location>
        <topology evidence="5">Multi-pass membrane protein</topology>
    </subcellularLocation>
    <subcellularLocation>
        <location evidence="1">Membrane</location>
        <topology evidence="1">Multi-pass membrane protein</topology>
    </subcellularLocation>
</comment>
<feature type="domain" description="ABC transmembrane type-2" evidence="6">
    <location>
        <begin position="51"/>
        <end position="278"/>
    </location>
</feature>
<dbReference type="RefSeq" id="WP_307394146.1">
    <property type="nucleotide sequence ID" value="NZ_BAAADK010000048.1"/>
</dbReference>
<keyword evidence="8" id="KW-1185">Reference proteome</keyword>
<feature type="transmembrane region" description="Helical" evidence="5">
    <location>
        <begin position="82"/>
        <end position="102"/>
    </location>
</feature>
<feature type="transmembrane region" description="Helical" evidence="5">
    <location>
        <begin position="195"/>
        <end position="215"/>
    </location>
</feature>
<dbReference type="InterPro" id="IPR051784">
    <property type="entry name" value="Nod_factor_ABC_transporter"/>
</dbReference>
<evidence type="ECO:0000256" key="1">
    <source>
        <dbReference type="ARBA" id="ARBA00004141"/>
    </source>
</evidence>
<reference evidence="7 8" key="1">
    <citation type="submission" date="2023-07" db="EMBL/GenBank/DDBJ databases">
        <title>Genomic Encyclopedia of Type Strains, Phase IV (KMG-IV): sequencing the most valuable type-strain genomes for metagenomic binning, comparative biology and taxonomic classification.</title>
        <authorList>
            <person name="Goeker M."/>
        </authorList>
    </citation>
    <scope>NUCLEOTIDE SEQUENCE [LARGE SCALE GENOMIC DNA]</scope>
    <source>
        <strain evidence="7 8">DSM 12751</strain>
    </source>
</reference>
<keyword evidence="4 5" id="KW-0472">Membrane</keyword>
<dbReference type="EMBL" id="JAUSTY010000007">
    <property type="protein sequence ID" value="MDQ0166155.1"/>
    <property type="molecule type" value="Genomic_DNA"/>
</dbReference>
<dbReference type="PROSITE" id="PS51012">
    <property type="entry name" value="ABC_TM2"/>
    <property type="match status" value="1"/>
</dbReference>
<comment type="caution">
    <text evidence="7">The sequence shown here is derived from an EMBL/GenBank/DDBJ whole genome shotgun (WGS) entry which is preliminary data.</text>
</comment>
<dbReference type="PANTHER" id="PTHR43229:SF2">
    <property type="entry name" value="NODULATION PROTEIN J"/>
    <property type="match status" value="1"/>
</dbReference>
<evidence type="ECO:0000256" key="2">
    <source>
        <dbReference type="ARBA" id="ARBA00022692"/>
    </source>
</evidence>
<evidence type="ECO:0000256" key="5">
    <source>
        <dbReference type="RuleBase" id="RU361157"/>
    </source>
</evidence>
<dbReference type="InterPro" id="IPR000412">
    <property type="entry name" value="ABC_2_transport"/>
</dbReference>
<gene>
    <name evidence="7" type="ORF">J2S11_002056</name>
</gene>
<accession>A0ABT9VZW3</accession>
<dbReference type="PANTHER" id="PTHR43229">
    <property type="entry name" value="NODULATION PROTEIN J"/>
    <property type="match status" value="1"/>
</dbReference>
<evidence type="ECO:0000259" key="6">
    <source>
        <dbReference type="PROSITE" id="PS51012"/>
    </source>
</evidence>
<feature type="transmembrane region" description="Helical" evidence="5">
    <location>
        <begin position="162"/>
        <end position="183"/>
    </location>
</feature>
<feature type="transmembrane region" description="Helical" evidence="5">
    <location>
        <begin position="53"/>
        <end position="76"/>
    </location>
</feature>
<evidence type="ECO:0000313" key="8">
    <source>
        <dbReference type="Proteomes" id="UP001235840"/>
    </source>
</evidence>
<evidence type="ECO:0000256" key="3">
    <source>
        <dbReference type="ARBA" id="ARBA00022989"/>
    </source>
</evidence>
<proteinExistence type="inferred from homology"/>
<keyword evidence="5" id="KW-0813">Transport</keyword>
<keyword evidence="5" id="KW-1003">Cell membrane</keyword>
<dbReference type="Proteomes" id="UP001235840">
    <property type="component" value="Unassembled WGS sequence"/>
</dbReference>
<sequence length="279" mass="30702">MKTMTNKTDGGGDQTLYDVLRSGEQAGRANALSSSLTFGWRSMLRIKHLPEQLFDVTVFPVVLLIMFTYLFGGAIAGSSTDYLQFLLPGLLAMTVAMLTMYTGVELNRDIEKGVFDRFRTLPIWLPSPLVGALLTDTVRSMIAITTTLVLGLILGFRLDGGLVGALTALVLLLIFSFSLSWIWTTLALIMRSEKSLITVSTMVIVPLTFISNVLVEPETLPIWLHGFVDVNPISILVSALRGALNGLLTWEQVGWLLIASVIIIAVFAPLTMYLYRNKK</sequence>
<evidence type="ECO:0000256" key="4">
    <source>
        <dbReference type="ARBA" id="ARBA00023136"/>
    </source>
</evidence>
<protein>
    <recommendedName>
        <fullName evidence="5">Transport permease protein</fullName>
    </recommendedName>
</protein>
<dbReference type="InterPro" id="IPR047817">
    <property type="entry name" value="ABC2_TM_bact-type"/>
</dbReference>
<feature type="transmembrane region" description="Helical" evidence="5">
    <location>
        <begin position="123"/>
        <end position="156"/>
    </location>
</feature>
<keyword evidence="3 5" id="KW-1133">Transmembrane helix</keyword>